<proteinExistence type="predicted"/>
<gene>
    <name evidence="1" type="ORF">SAMN06297358_0683</name>
</gene>
<sequence length="96" mass="11726">MLKHHGFLKTVNVSTKQFSSFLNFHQKSTLEKLAGLFRIRFLEFLKNELILHKEKGIYYFNRFNEALFIFRNMSHQNRKLVHVHILDTITNFERKW</sequence>
<evidence type="ECO:0000313" key="1">
    <source>
        <dbReference type="EMBL" id="SOD12465.1"/>
    </source>
</evidence>
<name>A0A285ZS49_9SPHI</name>
<dbReference type="EMBL" id="OCMT01000001">
    <property type="protein sequence ID" value="SOD12465.1"/>
    <property type="molecule type" value="Genomic_DNA"/>
</dbReference>
<protein>
    <submittedName>
        <fullName evidence="1">Uncharacterized protein</fullName>
    </submittedName>
</protein>
<accession>A0A285ZS49</accession>
<dbReference type="AlphaFoldDB" id="A0A285ZS49"/>
<keyword evidence="2" id="KW-1185">Reference proteome</keyword>
<evidence type="ECO:0000313" key="2">
    <source>
        <dbReference type="Proteomes" id="UP000219281"/>
    </source>
</evidence>
<dbReference type="Proteomes" id="UP000219281">
    <property type="component" value="Unassembled WGS sequence"/>
</dbReference>
<organism evidence="1 2">
    <name type="scientific">Pedobacter xixiisoli</name>
    <dbReference type="NCBI Taxonomy" id="1476464"/>
    <lineage>
        <taxon>Bacteria</taxon>
        <taxon>Pseudomonadati</taxon>
        <taxon>Bacteroidota</taxon>
        <taxon>Sphingobacteriia</taxon>
        <taxon>Sphingobacteriales</taxon>
        <taxon>Sphingobacteriaceae</taxon>
        <taxon>Pedobacter</taxon>
    </lineage>
</organism>
<reference evidence="2" key="1">
    <citation type="submission" date="2017-09" db="EMBL/GenBank/DDBJ databases">
        <authorList>
            <person name="Varghese N."/>
            <person name="Submissions S."/>
        </authorList>
    </citation>
    <scope>NUCLEOTIDE SEQUENCE [LARGE SCALE GENOMIC DNA]</scope>
    <source>
        <strain evidence="2">CGMCC 1.12803</strain>
    </source>
</reference>